<dbReference type="GO" id="GO:0003677">
    <property type="term" value="F:DNA binding"/>
    <property type="evidence" value="ECO:0007669"/>
    <property type="project" value="UniProtKB-KW"/>
</dbReference>
<evidence type="ECO:0000313" key="1">
    <source>
        <dbReference type="EMBL" id="OAB46191.1"/>
    </source>
</evidence>
<dbReference type="Proteomes" id="UP000076967">
    <property type="component" value="Unassembled WGS sequence"/>
</dbReference>
<reference evidence="1 2" key="1">
    <citation type="submission" date="2016-03" db="EMBL/GenBank/DDBJ databases">
        <title>Draft genome sequence of Paenibacillus glacialis DSM 22343.</title>
        <authorList>
            <person name="Shin S.-K."/>
            <person name="Yi H."/>
        </authorList>
    </citation>
    <scope>NUCLEOTIDE SEQUENCE [LARGE SCALE GENOMIC DNA]</scope>
    <source>
        <strain evidence="1 2">DSM 22343</strain>
    </source>
</reference>
<organism evidence="1 2">
    <name type="scientific">Paenibacillus glacialis</name>
    <dbReference type="NCBI Taxonomy" id="494026"/>
    <lineage>
        <taxon>Bacteria</taxon>
        <taxon>Bacillati</taxon>
        <taxon>Bacillota</taxon>
        <taxon>Bacilli</taxon>
        <taxon>Bacillales</taxon>
        <taxon>Paenibacillaceae</taxon>
        <taxon>Paenibacillus</taxon>
    </lineage>
</organism>
<name>A0A168NXH3_9BACL</name>
<sequence length="471" mass="55437">MKQNTTIRSEIEEYIRQSGIDLQSFSKSVGMNQPMLSAMLDSNPLPISIEQLDLITAGMGFSDGQLYDLYIDECIRTNDPNWQTIGSFLIRCAELKNHECIRKVLTCLVEYSNQTESIFESAEFLLEQGWQDAAAIMYESVIESEELGHSERIAISYFRLFQIYRKDGHKSFMIAMHFIPYRNRLPEGYALDGLILLAELFAFKQRWDEVENYANELTQLAEKVYLNQIWKDAEFNSSRPLIYYFGQGYLFKAGSYEHRGMFAESKIWIEKYADMSWFEGLDETGIQELKQFNMFARANILSVEVKAGNLTRVSEYLDILKQHPREIVEGLTTLIESANRNNFFVDEFLDIFKDQIAKYRIDHKEGWNNQSASYYYKEPYYTYRFHIFFRTYALYFFRKKLFKEGLENVIQSFRLSFTINSKDGMVNSMTLFEMHRQHATQEQQSVYSGICKEVWEHEENLRPYGDAIYDG</sequence>
<keyword evidence="1" id="KW-0238">DNA-binding</keyword>
<keyword evidence="2" id="KW-1185">Reference proteome</keyword>
<dbReference type="EMBL" id="LVJH01000002">
    <property type="protein sequence ID" value="OAB46191.1"/>
    <property type="molecule type" value="Genomic_DNA"/>
</dbReference>
<dbReference type="STRING" id="494026.PGLA_02075"/>
<evidence type="ECO:0000313" key="2">
    <source>
        <dbReference type="Proteomes" id="UP000076967"/>
    </source>
</evidence>
<comment type="caution">
    <text evidence="1">The sequence shown here is derived from an EMBL/GenBank/DDBJ whole genome shotgun (WGS) entry which is preliminary data.</text>
</comment>
<dbReference type="RefSeq" id="WP_068527926.1">
    <property type="nucleotide sequence ID" value="NZ_LVJH01000002.1"/>
</dbReference>
<proteinExistence type="predicted"/>
<gene>
    <name evidence="1" type="ORF">PGLA_02075</name>
</gene>
<protein>
    <submittedName>
        <fullName evidence="1">DNA-binding protein</fullName>
    </submittedName>
</protein>
<dbReference type="AlphaFoldDB" id="A0A168NXH3"/>
<accession>A0A168NXH3</accession>